<evidence type="ECO:0000256" key="5">
    <source>
        <dbReference type="SAM" id="MobiDB-lite"/>
    </source>
</evidence>
<dbReference type="PROSITE" id="PS50089">
    <property type="entry name" value="ZF_RING_2"/>
    <property type="match status" value="1"/>
</dbReference>
<dbReference type="Pfam" id="PF13920">
    <property type="entry name" value="zf-C3HC4_3"/>
    <property type="match status" value="1"/>
</dbReference>
<evidence type="ECO:0000259" key="7">
    <source>
        <dbReference type="PROSITE" id="PS50089"/>
    </source>
</evidence>
<keyword evidence="1" id="KW-0479">Metal-binding</keyword>
<reference evidence="8" key="1">
    <citation type="submission" date="2025-08" db="UniProtKB">
        <authorList>
            <consortium name="RefSeq"/>
        </authorList>
    </citation>
    <scope>IDENTIFICATION</scope>
</reference>
<evidence type="ECO:0000313" key="8">
    <source>
        <dbReference type="RefSeq" id="XP_016985000.1"/>
    </source>
</evidence>
<feature type="region of interest" description="Disordered" evidence="5">
    <location>
        <begin position="1"/>
        <end position="23"/>
    </location>
</feature>
<gene>
    <name evidence="8" type="primary">LOC108048690</name>
</gene>
<dbReference type="InterPro" id="IPR017907">
    <property type="entry name" value="Znf_RING_CS"/>
</dbReference>
<sequence>MVQQSLDATDSALASSFSPSEDGETDLCAFCLDPIQDPEKLHCNHAFCKGCLGIYREARDWVATRCPICRRSLDEQVSRQLNDDWRLFGFMMALLMLLSLGPFYLLL</sequence>
<protein>
    <submittedName>
        <fullName evidence="8">LOW QUALITY PROTEIN: tripartite motif-containing protein 40-like</fullName>
    </submittedName>
</protein>
<evidence type="ECO:0000256" key="1">
    <source>
        <dbReference type="ARBA" id="ARBA00022723"/>
    </source>
</evidence>
<evidence type="ECO:0000256" key="3">
    <source>
        <dbReference type="ARBA" id="ARBA00022833"/>
    </source>
</evidence>
<feature type="non-terminal residue" evidence="8">
    <location>
        <position position="107"/>
    </location>
</feature>
<dbReference type="GO" id="GO:0008270">
    <property type="term" value="F:zinc ion binding"/>
    <property type="evidence" value="ECO:0007669"/>
    <property type="project" value="UniProtKB-KW"/>
</dbReference>
<keyword evidence="6" id="KW-0472">Membrane</keyword>
<name>A0A6P4F3L1_DRORH</name>
<dbReference type="RefSeq" id="XP_016985000.1">
    <property type="nucleotide sequence ID" value="XM_017129511.1"/>
</dbReference>
<keyword evidence="6" id="KW-1133">Transmembrane helix</keyword>
<dbReference type="PROSITE" id="PS00518">
    <property type="entry name" value="ZF_RING_1"/>
    <property type="match status" value="1"/>
</dbReference>
<evidence type="ECO:0000256" key="4">
    <source>
        <dbReference type="PROSITE-ProRule" id="PRU00175"/>
    </source>
</evidence>
<dbReference type="InterPro" id="IPR001841">
    <property type="entry name" value="Znf_RING"/>
</dbReference>
<keyword evidence="3" id="KW-0862">Zinc</keyword>
<proteinExistence type="predicted"/>
<dbReference type="InterPro" id="IPR013083">
    <property type="entry name" value="Znf_RING/FYVE/PHD"/>
</dbReference>
<feature type="transmembrane region" description="Helical" evidence="6">
    <location>
        <begin position="87"/>
        <end position="106"/>
    </location>
</feature>
<dbReference type="Gene3D" id="3.30.40.10">
    <property type="entry name" value="Zinc/RING finger domain, C3HC4 (zinc finger)"/>
    <property type="match status" value="1"/>
</dbReference>
<dbReference type="SUPFAM" id="SSF57850">
    <property type="entry name" value="RING/U-box"/>
    <property type="match status" value="1"/>
</dbReference>
<keyword evidence="2 4" id="KW-0863">Zinc-finger</keyword>
<evidence type="ECO:0000256" key="2">
    <source>
        <dbReference type="ARBA" id="ARBA00022771"/>
    </source>
</evidence>
<evidence type="ECO:0000256" key="6">
    <source>
        <dbReference type="SAM" id="Phobius"/>
    </source>
</evidence>
<keyword evidence="6" id="KW-0812">Transmembrane</keyword>
<feature type="domain" description="RING-type" evidence="7">
    <location>
        <begin position="28"/>
        <end position="70"/>
    </location>
</feature>
<organism evidence="8">
    <name type="scientific">Drosophila rhopaloa</name>
    <name type="common">Fruit fly</name>
    <dbReference type="NCBI Taxonomy" id="1041015"/>
    <lineage>
        <taxon>Eukaryota</taxon>
        <taxon>Metazoa</taxon>
        <taxon>Ecdysozoa</taxon>
        <taxon>Arthropoda</taxon>
        <taxon>Hexapoda</taxon>
        <taxon>Insecta</taxon>
        <taxon>Pterygota</taxon>
        <taxon>Neoptera</taxon>
        <taxon>Endopterygota</taxon>
        <taxon>Diptera</taxon>
        <taxon>Brachycera</taxon>
        <taxon>Muscomorpha</taxon>
        <taxon>Ephydroidea</taxon>
        <taxon>Drosophilidae</taxon>
        <taxon>Drosophila</taxon>
        <taxon>Sophophora</taxon>
    </lineage>
</organism>
<dbReference type="OrthoDB" id="9049620at2759"/>
<dbReference type="SMART" id="SM00184">
    <property type="entry name" value="RING"/>
    <property type="match status" value="1"/>
</dbReference>
<accession>A0A6P4F3L1</accession>
<dbReference type="AlphaFoldDB" id="A0A6P4F3L1"/>
<feature type="compositionally biased region" description="Low complexity" evidence="5">
    <location>
        <begin position="1"/>
        <end position="18"/>
    </location>
</feature>